<dbReference type="EMBL" id="JAWJWE010000001">
    <property type="protein sequence ID" value="KAK6645166.1"/>
    <property type="molecule type" value="Genomic_DNA"/>
</dbReference>
<dbReference type="AlphaFoldDB" id="A0AAN8SI28"/>
<dbReference type="Proteomes" id="UP001372834">
    <property type="component" value="Unassembled WGS sequence"/>
</dbReference>
<comment type="caution">
    <text evidence="2">The sequence shown here is derived from an EMBL/GenBank/DDBJ whole genome shotgun (WGS) entry which is preliminary data.</text>
</comment>
<accession>A0AAN8SI28</accession>
<evidence type="ECO:0000313" key="2">
    <source>
        <dbReference type="EMBL" id="KAK6645166.1"/>
    </source>
</evidence>
<feature type="region of interest" description="Disordered" evidence="1">
    <location>
        <begin position="15"/>
        <end position="36"/>
    </location>
</feature>
<organism evidence="2 3">
    <name type="scientific">Polyplax serrata</name>
    <name type="common">Common mouse louse</name>
    <dbReference type="NCBI Taxonomy" id="468196"/>
    <lineage>
        <taxon>Eukaryota</taxon>
        <taxon>Metazoa</taxon>
        <taxon>Ecdysozoa</taxon>
        <taxon>Arthropoda</taxon>
        <taxon>Hexapoda</taxon>
        <taxon>Insecta</taxon>
        <taxon>Pterygota</taxon>
        <taxon>Neoptera</taxon>
        <taxon>Paraneoptera</taxon>
        <taxon>Psocodea</taxon>
        <taxon>Troctomorpha</taxon>
        <taxon>Phthiraptera</taxon>
        <taxon>Anoplura</taxon>
        <taxon>Polyplacidae</taxon>
        <taxon>Polyplax</taxon>
    </lineage>
</organism>
<protein>
    <submittedName>
        <fullName evidence="2">Uncharacterized protein</fullName>
    </submittedName>
</protein>
<reference evidence="2 3" key="1">
    <citation type="submission" date="2023-10" db="EMBL/GenBank/DDBJ databases">
        <title>Genomes of two closely related lineages of the louse Polyplax serrata with different host specificities.</title>
        <authorList>
            <person name="Martinu J."/>
            <person name="Tarabai H."/>
            <person name="Stefka J."/>
            <person name="Hypsa V."/>
        </authorList>
    </citation>
    <scope>NUCLEOTIDE SEQUENCE [LARGE SCALE GENOMIC DNA]</scope>
    <source>
        <strain evidence="2">HR10_N</strain>
    </source>
</reference>
<evidence type="ECO:0000313" key="3">
    <source>
        <dbReference type="Proteomes" id="UP001372834"/>
    </source>
</evidence>
<sequence length="119" mass="13326">MCLCAFVCAQASSTTPHGRAVPKARSSKYESRGKKKIPHGEHHVLVVFLNRGEDATTGYLPLGHVTRLLGTARDPHTHQIRMGHMRYFVSIYTTADNAQTTTMRKYLREEAEKTQSNLG</sequence>
<proteinExistence type="predicted"/>
<gene>
    <name evidence="2" type="ORF">RUM43_001442</name>
</gene>
<feature type="compositionally biased region" description="Basic and acidic residues" evidence="1">
    <location>
        <begin position="27"/>
        <end position="36"/>
    </location>
</feature>
<name>A0AAN8SI28_POLSC</name>
<evidence type="ECO:0000256" key="1">
    <source>
        <dbReference type="SAM" id="MobiDB-lite"/>
    </source>
</evidence>